<comment type="caution">
    <text evidence="1">The sequence shown here is derived from an EMBL/GenBank/DDBJ whole genome shotgun (WGS) entry which is preliminary data.</text>
</comment>
<evidence type="ECO:0000313" key="2">
    <source>
        <dbReference type="Proteomes" id="UP001057402"/>
    </source>
</evidence>
<sequence>MTAEDQNESPTPEQFLRDVQSQGNDPVPKVRKPYTITKQREKWTEEEHQRFLESLKLYGRRWRQIEEHIGTKTAVQIRSHAQKFFTKVVRGVKSNGDGSPELVEIPPPRPKRKPMHPYPRKSVGTKGMTVVCNMESSESPNDANSEQISGSPTSVLSSFGLEALVSSPLQQSRCPSPTSCIDNNVPPVGLPASEKETLCMMSDSSAKEKIGNLSTQTSSGSSPLECLPSLSFDLSSKNTSSPDGIGGMEGTSVRLFGRKVVVTELPKTCLSNTVDSKMDGEDMVLEDSSVPTMNLTGVQLSLAIPVIQVEQEEGPQFMKFKPECSVQWWPFYQAPPYLYFAPVNLALMPRHVAFQPIHSADELENSGDSSTSELVNIDKNINMAESGDQKSHYKKMVSQDNSKKGFVPYKRCLAERDVTSPVVVLEERETQRTRVCL</sequence>
<evidence type="ECO:0000313" key="1">
    <source>
        <dbReference type="EMBL" id="KAI4374461.1"/>
    </source>
</evidence>
<dbReference type="Proteomes" id="UP001057402">
    <property type="component" value="Chromosome 4"/>
</dbReference>
<keyword evidence="2" id="KW-1185">Reference proteome</keyword>
<accession>A0ACB9R5U0</accession>
<dbReference type="EMBL" id="CM042883">
    <property type="protein sequence ID" value="KAI4374461.1"/>
    <property type="molecule type" value="Genomic_DNA"/>
</dbReference>
<organism evidence="1 2">
    <name type="scientific">Melastoma candidum</name>
    <dbReference type="NCBI Taxonomy" id="119954"/>
    <lineage>
        <taxon>Eukaryota</taxon>
        <taxon>Viridiplantae</taxon>
        <taxon>Streptophyta</taxon>
        <taxon>Embryophyta</taxon>
        <taxon>Tracheophyta</taxon>
        <taxon>Spermatophyta</taxon>
        <taxon>Magnoliopsida</taxon>
        <taxon>eudicotyledons</taxon>
        <taxon>Gunneridae</taxon>
        <taxon>Pentapetalae</taxon>
        <taxon>rosids</taxon>
        <taxon>malvids</taxon>
        <taxon>Myrtales</taxon>
        <taxon>Melastomataceae</taxon>
        <taxon>Melastomatoideae</taxon>
        <taxon>Melastomateae</taxon>
        <taxon>Melastoma</taxon>
    </lineage>
</organism>
<protein>
    <submittedName>
        <fullName evidence="1">Uncharacterized protein</fullName>
    </submittedName>
</protein>
<reference evidence="2" key="1">
    <citation type="journal article" date="2023" name="Front. Plant Sci.">
        <title>Chromosomal-level genome assembly of Melastoma candidum provides insights into trichome evolution.</title>
        <authorList>
            <person name="Zhong Y."/>
            <person name="Wu W."/>
            <person name="Sun C."/>
            <person name="Zou P."/>
            <person name="Liu Y."/>
            <person name="Dai S."/>
            <person name="Zhou R."/>
        </authorList>
    </citation>
    <scope>NUCLEOTIDE SEQUENCE [LARGE SCALE GENOMIC DNA]</scope>
</reference>
<gene>
    <name evidence="1" type="ORF">MLD38_012453</name>
</gene>
<name>A0ACB9R5U0_9MYRT</name>
<proteinExistence type="predicted"/>